<comment type="caution">
    <text evidence="3">The sequence shown here is derived from an EMBL/GenBank/DDBJ whole genome shotgun (WGS) entry which is preliminary data.</text>
</comment>
<dbReference type="VEuPathDB" id="GiardiaDB:GL50581_3957"/>
<feature type="region of interest" description="Disordered" evidence="2">
    <location>
        <begin position="53"/>
        <end position="125"/>
    </location>
</feature>
<protein>
    <submittedName>
        <fullName evidence="3">Uncharacterized protein</fullName>
    </submittedName>
</protein>
<dbReference type="VEuPathDB" id="GiardiaDB:GL50803_0013690"/>
<feature type="compositionally biased region" description="Low complexity" evidence="2">
    <location>
        <begin position="68"/>
        <end position="81"/>
    </location>
</feature>
<organism evidence="3 4">
    <name type="scientific">Giardia intestinalis</name>
    <name type="common">Giardia lamblia</name>
    <dbReference type="NCBI Taxonomy" id="5741"/>
    <lineage>
        <taxon>Eukaryota</taxon>
        <taxon>Metamonada</taxon>
        <taxon>Diplomonadida</taxon>
        <taxon>Hexamitidae</taxon>
        <taxon>Giardiinae</taxon>
        <taxon>Giardia</taxon>
    </lineage>
</organism>
<proteinExistence type="predicted"/>
<dbReference type="VEuPathDB" id="GiardiaDB:QR46_0780"/>
<dbReference type="EMBL" id="AHGT01000045">
    <property type="protein sequence ID" value="ESU36541.1"/>
    <property type="molecule type" value="Genomic_DNA"/>
</dbReference>
<dbReference type="VEuPathDB" id="GiardiaDB:DHA2_154398"/>
<name>V6TCF3_GIAIN</name>
<evidence type="ECO:0000313" key="3">
    <source>
        <dbReference type="EMBL" id="ESU36541.1"/>
    </source>
</evidence>
<evidence type="ECO:0000256" key="2">
    <source>
        <dbReference type="SAM" id="MobiDB-lite"/>
    </source>
</evidence>
<evidence type="ECO:0000256" key="1">
    <source>
        <dbReference type="SAM" id="Coils"/>
    </source>
</evidence>
<keyword evidence="1" id="KW-0175">Coiled coil</keyword>
<accession>V6TCF3</accession>
<dbReference type="Proteomes" id="UP000018320">
    <property type="component" value="Unassembled WGS sequence"/>
</dbReference>
<sequence length="217" mass="23737">MHFRNMPPNDDLQSLLAKYRVAPQIQATLDNALSRANERVDQQPVHTNIAEAVAAPGSTELQPATKYSGSSAPEISGSSPGTARPGERPAILPRTMGTDAPVKKEDGHRNREAGDQKSQQALPMGLAKGQTPIEKAEKNVKISEAIEHYKEEPPRRLGAHSVGTQTPPVLTEENETLRRLQGELDHVKAQLSCLQAEVIKQFFNLNSKLTAFLSQHK</sequence>
<dbReference type="AlphaFoldDB" id="V6TCF3"/>
<gene>
    <name evidence="3" type="ORF">DHA2_154398</name>
</gene>
<evidence type="ECO:0000313" key="4">
    <source>
        <dbReference type="Proteomes" id="UP000018320"/>
    </source>
</evidence>
<feature type="compositionally biased region" description="Basic and acidic residues" evidence="2">
    <location>
        <begin position="101"/>
        <end position="115"/>
    </location>
</feature>
<reference evidence="3 4" key="2">
    <citation type="journal article" date="2013" name="Genome Biol. Evol.">
        <title>Genome sequencing of Giardia lamblia genotypes A2 and B isolates (DH and GS) and comparative analysis with the genomes of genotypes A1 and E (WB and Pig).</title>
        <authorList>
            <person name="Adam R.D."/>
            <person name="Dahlstrom E.W."/>
            <person name="Martens C.A."/>
            <person name="Bruno D.P."/>
            <person name="Barbian K.D."/>
            <person name="Ricklefs S.M."/>
            <person name="Hernandez M.M."/>
            <person name="Narla N.P."/>
            <person name="Patel R.B."/>
            <person name="Porcella S.F."/>
            <person name="Nash T.E."/>
        </authorList>
    </citation>
    <scope>NUCLEOTIDE SEQUENCE [LARGE SCALE GENOMIC DNA]</scope>
    <source>
        <strain evidence="3 4">DH</strain>
    </source>
</reference>
<feature type="coiled-coil region" evidence="1">
    <location>
        <begin position="170"/>
        <end position="197"/>
    </location>
</feature>
<reference evidence="4" key="1">
    <citation type="submission" date="2012-02" db="EMBL/GenBank/DDBJ databases">
        <title>Genome sequencing of Giardia lamblia Genotypes A2 and B isolates (DH and GS) and comparative analysis with the genomes of Genotypes A1 and E (WB and Pig).</title>
        <authorList>
            <person name="Adam R."/>
            <person name="Dahlstrom E."/>
            <person name="Martens C."/>
            <person name="Bruno D."/>
            <person name="Barbian K."/>
            <person name="Porcella S.F."/>
            <person name="Nash T."/>
        </authorList>
    </citation>
    <scope>NUCLEOTIDE SEQUENCE</scope>
    <source>
        <strain evidence="4">DH</strain>
    </source>
</reference>